<feature type="disulfide bond" evidence="1">
    <location>
        <begin position="159"/>
        <end position="168"/>
    </location>
</feature>
<dbReference type="InterPro" id="IPR048407">
    <property type="entry name" value="Dumpy_DPY"/>
</dbReference>
<dbReference type="PANTHER" id="PTHR22963:SF39">
    <property type="entry name" value="DUMPY"/>
    <property type="match status" value="1"/>
</dbReference>
<organism evidence="4 5">
    <name type="scientific">Glossina brevipalpis</name>
    <dbReference type="NCBI Taxonomy" id="37001"/>
    <lineage>
        <taxon>Eukaryota</taxon>
        <taxon>Metazoa</taxon>
        <taxon>Ecdysozoa</taxon>
        <taxon>Arthropoda</taxon>
        <taxon>Hexapoda</taxon>
        <taxon>Insecta</taxon>
        <taxon>Pterygota</taxon>
        <taxon>Neoptera</taxon>
        <taxon>Endopterygota</taxon>
        <taxon>Diptera</taxon>
        <taxon>Brachycera</taxon>
        <taxon>Muscomorpha</taxon>
        <taxon>Hippoboscoidea</taxon>
        <taxon>Glossinidae</taxon>
        <taxon>Glossina</taxon>
    </lineage>
</organism>
<dbReference type="STRING" id="37001.A0A1A9W9Z4"/>
<feature type="domain" description="EGF-like" evidence="3">
    <location>
        <begin position="324"/>
        <end position="368"/>
    </location>
</feature>
<evidence type="ECO:0000313" key="5">
    <source>
        <dbReference type="Proteomes" id="UP000091820"/>
    </source>
</evidence>
<reference evidence="5" key="1">
    <citation type="submission" date="2014-03" db="EMBL/GenBank/DDBJ databases">
        <authorList>
            <person name="Aksoy S."/>
            <person name="Warren W."/>
            <person name="Wilson R.K."/>
        </authorList>
    </citation>
    <scope>NUCLEOTIDE SEQUENCE [LARGE SCALE GENOMIC DNA]</scope>
    <source>
        <strain evidence="5">IAEA</strain>
    </source>
</reference>
<dbReference type="EnsemblMetazoa" id="GBRI011761-RA">
    <property type="protein sequence ID" value="GBRI011761-PA"/>
    <property type="gene ID" value="GBRI011761"/>
</dbReference>
<keyword evidence="1" id="KW-0245">EGF-like domain</keyword>
<evidence type="ECO:0000313" key="4">
    <source>
        <dbReference type="EnsemblMetazoa" id="GBRI011761-PA"/>
    </source>
</evidence>
<accession>A0A1A9W9Z4</accession>
<feature type="domain" description="EGF-like" evidence="3">
    <location>
        <begin position="135"/>
        <end position="169"/>
    </location>
</feature>
<comment type="caution">
    <text evidence="1">Lacks conserved residue(s) required for the propagation of feature annotation.</text>
</comment>
<reference evidence="4" key="2">
    <citation type="submission" date="2020-05" db="UniProtKB">
        <authorList>
            <consortium name="EnsemblMetazoa"/>
        </authorList>
    </citation>
    <scope>IDENTIFICATION</scope>
    <source>
        <strain evidence="4">IAEA</strain>
    </source>
</reference>
<evidence type="ECO:0000256" key="2">
    <source>
        <dbReference type="SAM" id="SignalP"/>
    </source>
</evidence>
<dbReference type="SUPFAM" id="SSF90148">
    <property type="entry name" value="DPY module"/>
    <property type="match status" value="1"/>
</dbReference>
<dbReference type="PROSITE" id="PS01186">
    <property type="entry name" value="EGF_2"/>
    <property type="match status" value="4"/>
</dbReference>
<dbReference type="SMART" id="SM00181">
    <property type="entry name" value="EGF"/>
    <property type="match status" value="7"/>
</dbReference>
<dbReference type="VEuPathDB" id="VectorBase:GBRI011761"/>
<keyword evidence="5" id="KW-1185">Reference proteome</keyword>
<dbReference type="Gene3D" id="2.10.25.10">
    <property type="entry name" value="Laminin"/>
    <property type="match status" value="1"/>
</dbReference>
<dbReference type="AlphaFoldDB" id="A0A1A9W9Z4"/>
<feature type="domain" description="EGF-like" evidence="3">
    <location>
        <begin position="73"/>
        <end position="113"/>
    </location>
</feature>
<dbReference type="PROSITE" id="PS50026">
    <property type="entry name" value="EGF_3"/>
    <property type="match status" value="4"/>
</dbReference>
<dbReference type="Pfam" id="PF21164">
    <property type="entry name" value="Dumpy_DPY"/>
    <property type="match status" value="1"/>
</dbReference>
<dbReference type="InterPro" id="IPR000742">
    <property type="entry name" value="EGF"/>
</dbReference>
<protein>
    <recommendedName>
        <fullName evidence="3">EGF-like domain-containing protein</fullName>
    </recommendedName>
</protein>
<evidence type="ECO:0000259" key="3">
    <source>
        <dbReference type="PROSITE" id="PS50026"/>
    </source>
</evidence>
<dbReference type="PANTHER" id="PTHR22963">
    <property type="entry name" value="ENDOGLIN-RELATED"/>
    <property type="match status" value="1"/>
</dbReference>
<dbReference type="Pfam" id="PF00008">
    <property type="entry name" value="EGF"/>
    <property type="match status" value="1"/>
</dbReference>
<feature type="disulfide bond" evidence="1">
    <location>
        <begin position="393"/>
        <end position="403"/>
    </location>
</feature>
<feature type="chain" id="PRO_5008400124" description="EGF-like domain-containing protein" evidence="2">
    <location>
        <begin position="30"/>
        <end position="444"/>
    </location>
</feature>
<name>A0A1A9W9Z4_9MUSC</name>
<feature type="disulfide bond" evidence="1">
    <location>
        <begin position="138"/>
        <end position="148"/>
    </location>
</feature>
<proteinExistence type="predicted"/>
<keyword evidence="2" id="KW-0732">Signal</keyword>
<feature type="domain" description="EGF-like" evidence="3">
    <location>
        <begin position="390"/>
        <end position="427"/>
    </location>
</feature>
<dbReference type="Proteomes" id="UP000091820">
    <property type="component" value="Unassembled WGS sequence"/>
</dbReference>
<sequence length="444" mass="47455">MMSIFKRCSSVQRFLTILLVFGLATFAAAVSDKKLEKRATACKGCSYNGRTYYTYPDGTIVERIIYQDRVDTVYHGCNDNPCGVNAICQEASGGRPVCSCPPGFSGNPLTLCNRGECLDNVECRGDLQCKNGRCVNPCVGACGANANCEPKNHVAVCSCPSGFKEEQCHPSPCGVNTKCEILNGVPTCSCLHGYIGNPLTGCRHECDHDGDCTARDMCSNFKCVPACKQCGTGATCNSVANHRAVCECPKGYIGSPYTECRPECYGDSDCPSNRPACFYGICKNTCEGACGIGADCRLRGLTPVCSCPRDMTGDPFVRCRPFTKEDLCEPNPCGTNAVCIPGHDNTGRERPVCNCLPGYTGNSLTHCLRGECLSNNECPDHKACINYQCVNPCIGKCASGATCEPKAHLAVCKCPPGYSGDALVSCRQARTQPVAKYTSCTTCK</sequence>
<evidence type="ECO:0000256" key="1">
    <source>
        <dbReference type="PROSITE-ProRule" id="PRU00076"/>
    </source>
</evidence>
<feature type="signal peptide" evidence="2">
    <location>
        <begin position="1"/>
        <end position="29"/>
    </location>
</feature>
<keyword evidence="1" id="KW-1015">Disulfide bond</keyword>